<accession>A0ABU0RMP5</accession>
<dbReference type="EMBL" id="JAUSZS010000004">
    <property type="protein sequence ID" value="MDQ0933266.1"/>
    <property type="molecule type" value="Genomic_DNA"/>
</dbReference>
<reference evidence="2 3" key="1">
    <citation type="submission" date="2023-07" db="EMBL/GenBank/DDBJ databases">
        <title>Comparative genomics of wheat-associated soil bacteria to identify genetic determinants of phenazine resistance.</title>
        <authorList>
            <person name="Mouncey N."/>
        </authorList>
    </citation>
    <scope>NUCLEOTIDE SEQUENCE [LARGE SCALE GENOMIC DNA]</scope>
    <source>
        <strain evidence="2 3">W2I16</strain>
    </source>
</reference>
<proteinExistence type="predicted"/>
<feature type="region of interest" description="Disordered" evidence="1">
    <location>
        <begin position="144"/>
        <end position="240"/>
    </location>
</feature>
<evidence type="ECO:0000256" key="1">
    <source>
        <dbReference type="SAM" id="MobiDB-lite"/>
    </source>
</evidence>
<feature type="compositionally biased region" description="Basic and acidic residues" evidence="1">
    <location>
        <begin position="214"/>
        <end position="225"/>
    </location>
</feature>
<protein>
    <submittedName>
        <fullName evidence="2">Uncharacterized protein</fullName>
    </submittedName>
</protein>
<evidence type="ECO:0000313" key="3">
    <source>
        <dbReference type="Proteomes" id="UP001223072"/>
    </source>
</evidence>
<gene>
    <name evidence="2" type="ORF">QFZ49_003206</name>
</gene>
<sequence length="270" mass="28675">MPQFARYRWASKWRSINCQGSAWADEQCAKQGDLGLRGRGRVRIGQATAVRHLGQRGRCRPFHRLGPLGHGVGCRHSEAFPEPPVLLRELGDLLECDVEPDPRLGGVVPPGPGIHGPKILTGPQPIRTFPFSCPSLFWSAWAPQGSTDEGSTRKAIGHAGPATRKARRSAGPSTSKADSVRGGAKARWRHGSPGRRRGQALGGQAPGAAQVGLGRDERGTARGADRAVQPGEPLGGQQPVQVQRVAPLSALYVQGQAQHRGSQLVQPVGG</sequence>
<organism evidence="2 3">
    <name type="scientific">Streptomyces turgidiscabies</name>
    <dbReference type="NCBI Taxonomy" id="85558"/>
    <lineage>
        <taxon>Bacteria</taxon>
        <taxon>Bacillati</taxon>
        <taxon>Actinomycetota</taxon>
        <taxon>Actinomycetes</taxon>
        <taxon>Kitasatosporales</taxon>
        <taxon>Streptomycetaceae</taxon>
        <taxon>Streptomyces</taxon>
    </lineage>
</organism>
<dbReference type="Proteomes" id="UP001223072">
    <property type="component" value="Unassembled WGS sequence"/>
</dbReference>
<comment type="caution">
    <text evidence="2">The sequence shown here is derived from an EMBL/GenBank/DDBJ whole genome shotgun (WGS) entry which is preliminary data.</text>
</comment>
<evidence type="ECO:0000313" key="2">
    <source>
        <dbReference type="EMBL" id="MDQ0933266.1"/>
    </source>
</evidence>
<keyword evidence="3" id="KW-1185">Reference proteome</keyword>
<name>A0ABU0RMP5_9ACTN</name>
<feature type="compositionally biased region" description="Basic residues" evidence="1">
    <location>
        <begin position="184"/>
        <end position="198"/>
    </location>
</feature>